<comment type="caution">
    <text evidence="2">The sequence shown here is derived from an EMBL/GenBank/DDBJ whole genome shotgun (WGS) entry which is preliminary data.</text>
</comment>
<dbReference type="InterPro" id="IPR000182">
    <property type="entry name" value="GNAT_dom"/>
</dbReference>
<protein>
    <submittedName>
        <fullName evidence="2">GNAT family N-acetyltransferase</fullName>
        <ecNumber evidence="2">2.3.-.-</ecNumber>
    </submittedName>
</protein>
<dbReference type="Gene3D" id="3.40.630.30">
    <property type="match status" value="1"/>
</dbReference>
<keyword evidence="2" id="KW-0808">Transferase</keyword>
<dbReference type="PROSITE" id="PS51186">
    <property type="entry name" value="GNAT"/>
    <property type="match status" value="1"/>
</dbReference>
<dbReference type="RefSeq" id="WP_251512947.1">
    <property type="nucleotide sequence ID" value="NZ_JAMBON010000008.1"/>
</dbReference>
<dbReference type="GO" id="GO:0016746">
    <property type="term" value="F:acyltransferase activity"/>
    <property type="evidence" value="ECO:0007669"/>
    <property type="project" value="UniProtKB-KW"/>
</dbReference>
<evidence type="ECO:0000313" key="3">
    <source>
        <dbReference type="Proteomes" id="UP001597221"/>
    </source>
</evidence>
<dbReference type="Proteomes" id="UP001597221">
    <property type="component" value="Unassembled WGS sequence"/>
</dbReference>
<dbReference type="PANTHER" id="PTHR43441:SF12">
    <property type="entry name" value="RIBOSOMAL N-ACETYLTRANSFERASE YDAF-RELATED"/>
    <property type="match status" value="1"/>
</dbReference>
<dbReference type="EMBL" id="JBHUDE010000009">
    <property type="protein sequence ID" value="MFD1606551.1"/>
    <property type="molecule type" value="Genomic_DNA"/>
</dbReference>
<dbReference type="EC" id="2.3.-.-" evidence="2"/>
<dbReference type="Pfam" id="PF13302">
    <property type="entry name" value="Acetyltransf_3"/>
    <property type="match status" value="1"/>
</dbReference>
<accession>A0ABW4HM57</accession>
<evidence type="ECO:0000313" key="2">
    <source>
        <dbReference type="EMBL" id="MFD1606551.1"/>
    </source>
</evidence>
<proteinExistence type="predicted"/>
<dbReference type="InterPro" id="IPR051908">
    <property type="entry name" value="Ribosomal_N-acetyltransferase"/>
</dbReference>
<keyword evidence="3" id="KW-1185">Reference proteome</keyword>
<reference evidence="3" key="1">
    <citation type="journal article" date="2019" name="Int. J. Syst. Evol. Microbiol.">
        <title>The Global Catalogue of Microorganisms (GCM) 10K type strain sequencing project: providing services to taxonomists for standard genome sequencing and annotation.</title>
        <authorList>
            <consortium name="The Broad Institute Genomics Platform"/>
            <consortium name="The Broad Institute Genome Sequencing Center for Infectious Disease"/>
            <person name="Wu L."/>
            <person name="Ma J."/>
        </authorList>
    </citation>
    <scope>NUCLEOTIDE SEQUENCE [LARGE SCALE GENOMIC DNA]</scope>
    <source>
        <strain evidence="3">CGMCC 1.12376</strain>
    </source>
</reference>
<keyword evidence="2" id="KW-0012">Acyltransferase</keyword>
<organism evidence="2 3">
    <name type="scientific">Oceanobacillus luteolus</name>
    <dbReference type="NCBI Taxonomy" id="1274358"/>
    <lineage>
        <taxon>Bacteria</taxon>
        <taxon>Bacillati</taxon>
        <taxon>Bacillota</taxon>
        <taxon>Bacilli</taxon>
        <taxon>Bacillales</taxon>
        <taxon>Bacillaceae</taxon>
        <taxon>Oceanobacillus</taxon>
    </lineage>
</organism>
<sequence>MFRLDIDEEITLIQIQESHAEELFRLTDKSRKELREWLPWVDGTKSKRDSLTFIRLTLNSYEAKKALNCGIFYRGKLCGMAGFNSIDWQNLNAQVGYWLATDFVGRGIMTRSVSGLIEYAFYELELNRIEIRAAVENSKSRAIPERLNFKHEGVVRQAEWLYDHFVDHAVYGLLRSEWR</sequence>
<dbReference type="SUPFAM" id="SSF55729">
    <property type="entry name" value="Acyl-CoA N-acyltransferases (Nat)"/>
    <property type="match status" value="1"/>
</dbReference>
<name>A0ABW4HM57_9BACI</name>
<feature type="domain" description="N-acetyltransferase" evidence="1">
    <location>
        <begin position="21"/>
        <end position="167"/>
    </location>
</feature>
<dbReference type="PANTHER" id="PTHR43441">
    <property type="entry name" value="RIBOSOMAL-PROTEIN-SERINE ACETYLTRANSFERASE"/>
    <property type="match status" value="1"/>
</dbReference>
<dbReference type="InterPro" id="IPR016181">
    <property type="entry name" value="Acyl_CoA_acyltransferase"/>
</dbReference>
<gene>
    <name evidence="2" type="ORF">ACFSBH_02585</name>
</gene>
<evidence type="ECO:0000259" key="1">
    <source>
        <dbReference type="PROSITE" id="PS51186"/>
    </source>
</evidence>